<dbReference type="NCBIfam" id="NF045524">
    <property type="entry name" value="MXAN_6640_HExxH"/>
    <property type="match status" value="1"/>
</dbReference>
<dbReference type="EMBL" id="UINC01020963">
    <property type="protein sequence ID" value="SVA87513.1"/>
    <property type="molecule type" value="Genomic_DNA"/>
</dbReference>
<protein>
    <submittedName>
        <fullName evidence="1">Uncharacterized protein</fullName>
    </submittedName>
</protein>
<proteinExistence type="predicted"/>
<gene>
    <name evidence="1" type="ORF">METZ01_LOCUS140367</name>
</gene>
<name>A0A381ZFK4_9ZZZZ</name>
<reference evidence="1" key="1">
    <citation type="submission" date="2018-05" db="EMBL/GenBank/DDBJ databases">
        <authorList>
            <person name="Lanie J.A."/>
            <person name="Ng W.-L."/>
            <person name="Kazmierczak K.M."/>
            <person name="Andrzejewski T.M."/>
            <person name="Davidsen T.M."/>
            <person name="Wayne K.J."/>
            <person name="Tettelin H."/>
            <person name="Glass J.I."/>
            <person name="Rusch D."/>
            <person name="Podicherti R."/>
            <person name="Tsui H.-C.T."/>
            <person name="Winkler M.E."/>
        </authorList>
    </citation>
    <scope>NUCLEOTIDE SEQUENCE</scope>
</reference>
<sequence>MDQSVEIVIQSFSGNGQVRCLTPHLFNVALYGNQLDDNQKSRLRNVGFRFDRPIVHRSMEDRAEGVGLDQTLDNGYFRFHYTITGTHAIANADTNGNTIPDYIDNLVTVFQFVTDMQLDSLGYAEPPSDSWYSANSDNGGSNHYDIYIRNLESNMYGYVMPEAFANATGFGNNENTPVTELNALNSFMAMRNDYTGFPGTEEESIKVTATHEYHHAIQSGYDGYEAQWLMEATAVEMEEQVYDEINDCYQYLPGWFAEPHKALDDQSDHWYGSFIFPQYIFEHLGGSLTLKRIWEKSILNDSYYGDFSHRAISLALSSEGSSFSDALNKMVIANRIMSSSPNAGLFSYEEANTYPVSGPATFQTVTYNAGTNQSVTSTNLNRFASQYTQVNTSDPVLANLTNNSGPATDLNMHAIIAYADNSWTVYSGNSINVDPTGSSSLYLAVVSQDTSANNWDYQIDITDGELVVDNNVVPAFISVSQNYPNPFNPSTSFDIQIPF</sequence>
<evidence type="ECO:0000313" key="1">
    <source>
        <dbReference type="EMBL" id="SVA87513.1"/>
    </source>
</evidence>
<feature type="non-terminal residue" evidence="1">
    <location>
        <position position="499"/>
    </location>
</feature>
<organism evidence="1">
    <name type="scientific">marine metagenome</name>
    <dbReference type="NCBI Taxonomy" id="408172"/>
    <lineage>
        <taxon>unclassified sequences</taxon>
        <taxon>metagenomes</taxon>
        <taxon>ecological metagenomes</taxon>
    </lineage>
</organism>
<dbReference type="AlphaFoldDB" id="A0A381ZFK4"/>
<accession>A0A381ZFK4</accession>